<dbReference type="InterPro" id="IPR007813">
    <property type="entry name" value="PilN"/>
</dbReference>
<keyword evidence="1" id="KW-0175">Coiled coil</keyword>
<accession>A0ABW5BW16</accession>
<proteinExistence type="predicted"/>
<dbReference type="EMBL" id="JBHUIK010000002">
    <property type="protein sequence ID" value="MFD2213796.1"/>
    <property type="molecule type" value="Genomic_DNA"/>
</dbReference>
<reference evidence="4" key="1">
    <citation type="journal article" date="2019" name="Int. J. Syst. Evol. Microbiol.">
        <title>The Global Catalogue of Microorganisms (GCM) 10K type strain sequencing project: providing services to taxonomists for standard genome sequencing and annotation.</title>
        <authorList>
            <consortium name="The Broad Institute Genomics Platform"/>
            <consortium name="The Broad Institute Genome Sequencing Center for Infectious Disease"/>
            <person name="Wu L."/>
            <person name="Ma J."/>
        </authorList>
    </citation>
    <scope>NUCLEOTIDE SEQUENCE [LARGE SCALE GENOMIC DNA]</scope>
    <source>
        <strain evidence="4">CGMCC 1.15474</strain>
    </source>
</reference>
<evidence type="ECO:0000256" key="2">
    <source>
        <dbReference type="SAM" id="Phobius"/>
    </source>
</evidence>
<keyword evidence="2" id="KW-0472">Membrane</keyword>
<keyword evidence="2" id="KW-0812">Transmembrane</keyword>
<comment type="caution">
    <text evidence="3">The sequence shown here is derived from an EMBL/GenBank/DDBJ whole genome shotgun (WGS) entry which is preliminary data.</text>
</comment>
<dbReference type="InterPro" id="IPR052534">
    <property type="entry name" value="Extracell_DNA_Util/SecSys_Comp"/>
</dbReference>
<gene>
    <name evidence="3" type="ORF">ACFSKK_08910</name>
</gene>
<protein>
    <submittedName>
        <fullName evidence="3">PilN domain-containing protein</fullName>
    </submittedName>
</protein>
<dbReference type="Proteomes" id="UP001597318">
    <property type="component" value="Unassembled WGS sequence"/>
</dbReference>
<dbReference type="PANTHER" id="PTHR40278">
    <property type="entry name" value="DNA UTILIZATION PROTEIN HOFN"/>
    <property type="match status" value="1"/>
</dbReference>
<keyword evidence="4" id="KW-1185">Reference proteome</keyword>
<evidence type="ECO:0000313" key="4">
    <source>
        <dbReference type="Proteomes" id="UP001597318"/>
    </source>
</evidence>
<feature type="transmembrane region" description="Helical" evidence="2">
    <location>
        <begin position="20"/>
        <end position="40"/>
    </location>
</feature>
<organism evidence="3 4">
    <name type="scientific">Metabacillus endolithicus</name>
    <dbReference type="NCBI Taxonomy" id="1535204"/>
    <lineage>
        <taxon>Bacteria</taxon>
        <taxon>Bacillati</taxon>
        <taxon>Bacillota</taxon>
        <taxon>Bacilli</taxon>
        <taxon>Bacillales</taxon>
        <taxon>Bacillaceae</taxon>
        <taxon>Metabacillus</taxon>
    </lineage>
</organism>
<evidence type="ECO:0000256" key="1">
    <source>
        <dbReference type="SAM" id="Coils"/>
    </source>
</evidence>
<keyword evidence="2" id="KW-1133">Transmembrane helix</keyword>
<evidence type="ECO:0000313" key="3">
    <source>
        <dbReference type="EMBL" id="MFD2213796.1"/>
    </source>
</evidence>
<dbReference type="Pfam" id="PF05137">
    <property type="entry name" value="PilN"/>
    <property type="match status" value="1"/>
</dbReference>
<sequence>MLAEINLLPQKQQRNYTNIFFILIVAIILLGATLTIFSLLNKKNEQIAQLEQEYDTAQQQTTVLQQQASQSTDSDAVSDLEKAIQWSEEYPVDFVPLLNELTKQLPEKGYFYQMDYLDSSSLELIVQFESSSETAYYLKRLKESDLLEEVKLLTVETVPIDVAAEDSVPRYLAGYKLLIDRAALKAFKEEDSEE</sequence>
<dbReference type="PANTHER" id="PTHR40278:SF1">
    <property type="entry name" value="DNA UTILIZATION PROTEIN HOFN"/>
    <property type="match status" value="1"/>
</dbReference>
<feature type="coiled-coil region" evidence="1">
    <location>
        <begin position="40"/>
        <end position="67"/>
    </location>
</feature>
<dbReference type="RefSeq" id="WP_379051206.1">
    <property type="nucleotide sequence ID" value="NZ_JBHUIK010000002.1"/>
</dbReference>
<name>A0ABW5BW16_9BACI</name>